<dbReference type="Proteomes" id="UP001172102">
    <property type="component" value="Unassembled WGS sequence"/>
</dbReference>
<accession>A0AA40AYW7</accession>
<dbReference type="AlphaFoldDB" id="A0AA40AYW7"/>
<evidence type="ECO:0000256" key="2">
    <source>
        <dbReference type="SAM" id="SignalP"/>
    </source>
</evidence>
<protein>
    <recommendedName>
        <fullName evidence="5">Extracellular membrane protein CFEM domain-containing protein</fullName>
    </recommendedName>
</protein>
<reference evidence="3" key="1">
    <citation type="submission" date="2023-06" db="EMBL/GenBank/DDBJ databases">
        <title>Genome-scale phylogeny and comparative genomics of the fungal order Sordariales.</title>
        <authorList>
            <consortium name="Lawrence Berkeley National Laboratory"/>
            <person name="Hensen N."/>
            <person name="Bonometti L."/>
            <person name="Westerberg I."/>
            <person name="Brannstrom I.O."/>
            <person name="Guillou S."/>
            <person name="Cros-Aarteil S."/>
            <person name="Calhoun S."/>
            <person name="Haridas S."/>
            <person name="Kuo A."/>
            <person name="Mondo S."/>
            <person name="Pangilinan J."/>
            <person name="Riley R."/>
            <person name="Labutti K."/>
            <person name="Andreopoulos B."/>
            <person name="Lipzen A."/>
            <person name="Chen C."/>
            <person name="Yanf M."/>
            <person name="Daum C."/>
            <person name="Ng V."/>
            <person name="Clum A."/>
            <person name="Steindorff A."/>
            <person name="Ohm R."/>
            <person name="Martin F."/>
            <person name="Silar P."/>
            <person name="Natvig D."/>
            <person name="Lalanne C."/>
            <person name="Gautier V."/>
            <person name="Ament-Velasquez S.L."/>
            <person name="Kruys A."/>
            <person name="Hutchinson M.I."/>
            <person name="Powell A.J."/>
            <person name="Barry K."/>
            <person name="Miller A.N."/>
            <person name="Grigoriev I.V."/>
            <person name="Debuchy R."/>
            <person name="Gladieux P."/>
            <person name="Thoren M.H."/>
            <person name="Johannesson H."/>
        </authorList>
    </citation>
    <scope>NUCLEOTIDE SEQUENCE</scope>
    <source>
        <strain evidence="3">SMH4607-1</strain>
    </source>
</reference>
<dbReference type="EMBL" id="JAUKUA010000002">
    <property type="protein sequence ID" value="KAK0724557.1"/>
    <property type="molecule type" value="Genomic_DNA"/>
</dbReference>
<proteinExistence type="predicted"/>
<keyword evidence="2" id="KW-0732">Signal</keyword>
<keyword evidence="1" id="KW-0472">Membrane</keyword>
<keyword evidence="1" id="KW-0812">Transmembrane</keyword>
<organism evidence="3 4">
    <name type="scientific">Lasiosphaeris hirsuta</name>
    <dbReference type="NCBI Taxonomy" id="260670"/>
    <lineage>
        <taxon>Eukaryota</taxon>
        <taxon>Fungi</taxon>
        <taxon>Dikarya</taxon>
        <taxon>Ascomycota</taxon>
        <taxon>Pezizomycotina</taxon>
        <taxon>Sordariomycetes</taxon>
        <taxon>Sordariomycetidae</taxon>
        <taxon>Sordariales</taxon>
        <taxon>Lasiosphaeriaceae</taxon>
        <taxon>Lasiosphaeris</taxon>
    </lineage>
</organism>
<gene>
    <name evidence="3" type="ORF">B0H67DRAFT_550295</name>
</gene>
<keyword evidence="1" id="KW-1133">Transmembrane helix</keyword>
<name>A0AA40AYW7_9PEZI</name>
<evidence type="ECO:0000313" key="3">
    <source>
        <dbReference type="EMBL" id="KAK0724557.1"/>
    </source>
</evidence>
<sequence>MILWGLLLLLLLPLLTSAQAPAAFTLPSQPEYNLLSSCGKTCLFGSSDVWIGGRLGCSNPYTNDCMCRVDKAPTISSYASECNKNLCTLGGDSRQDISTFLSIYNSYCAKNGYTLPGAAEVTGDGGGGGGDVVGDPTAATVTRVSHATVTAASGGGRTGTGLVTAQKTVDTTIWTTVKPTAAAAEGGSGGELSRSDKIALGVGIGIGLPSAIAGIWVCFAGIWRR</sequence>
<evidence type="ECO:0000256" key="1">
    <source>
        <dbReference type="SAM" id="Phobius"/>
    </source>
</evidence>
<feature type="transmembrane region" description="Helical" evidence="1">
    <location>
        <begin position="198"/>
        <end position="223"/>
    </location>
</feature>
<feature type="chain" id="PRO_5041369393" description="Extracellular membrane protein CFEM domain-containing protein" evidence="2">
    <location>
        <begin position="19"/>
        <end position="225"/>
    </location>
</feature>
<evidence type="ECO:0000313" key="4">
    <source>
        <dbReference type="Proteomes" id="UP001172102"/>
    </source>
</evidence>
<evidence type="ECO:0008006" key="5">
    <source>
        <dbReference type="Google" id="ProtNLM"/>
    </source>
</evidence>
<keyword evidence="4" id="KW-1185">Reference proteome</keyword>
<comment type="caution">
    <text evidence="3">The sequence shown here is derived from an EMBL/GenBank/DDBJ whole genome shotgun (WGS) entry which is preliminary data.</text>
</comment>
<feature type="signal peptide" evidence="2">
    <location>
        <begin position="1"/>
        <end position="18"/>
    </location>
</feature>